<sequence>MLAPGAGHTIARRGPHHAAPAIFPAFRHEFSNKYPRYLINLPALLRLRARKRKSSLPPPAPQGLARPFKITRRQRG</sequence>
<proteinExistence type="predicted"/>
<feature type="region of interest" description="Disordered" evidence="1">
    <location>
        <begin position="52"/>
        <end position="76"/>
    </location>
</feature>
<evidence type="ECO:0000313" key="3">
    <source>
        <dbReference type="Proteomes" id="UP000257139"/>
    </source>
</evidence>
<protein>
    <submittedName>
        <fullName evidence="2">Uncharacterized protein</fullName>
    </submittedName>
</protein>
<dbReference type="AlphaFoldDB" id="A0A7Z7NMW7"/>
<evidence type="ECO:0000313" key="2">
    <source>
        <dbReference type="EMBL" id="SPC21384.1"/>
    </source>
</evidence>
<organism evidence="2 3">
    <name type="scientific">Cupriavidus taiwanensis</name>
    <dbReference type="NCBI Taxonomy" id="164546"/>
    <lineage>
        <taxon>Bacteria</taxon>
        <taxon>Pseudomonadati</taxon>
        <taxon>Pseudomonadota</taxon>
        <taxon>Betaproteobacteria</taxon>
        <taxon>Burkholderiales</taxon>
        <taxon>Burkholderiaceae</taxon>
        <taxon>Cupriavidus</taxon>
    </lineage>
</organism>
<dbReference type="EMBL" id="LT978514">
    <property type="protein sequence ID" value="SPC21384.1"/>
    <property type="molecule type" value="Genomic_DNA"/>
</dbReference>
<reference evidence="2 3" key="1">
    <citation type="submission" date="2018-01" db="EMBL/GenBank/DDBJ databases">
        <authorList>
            <person name="Clerissi C."/>
        </authorList>
    </citation>
    <scope>NUCLEOTIDE SEQUENCE [LARGE SCALE GENOMIC DNA]</scope>
    <source>
        <strain evidence="2">Cupriavidus taiwanensis STM 6021</strain>
    </source>
</reference>
<accession>A0A7Z7NMW7</accession>
<evidence type="ECO:0000256" key="1">
    <source>
        <dbReference type="SAM" id="MobiDB-lite"/>
    </source>
</evidence>
<name>A0A7Z7NMW7_9BURK</name>
<dbReference type="Proteomes" id="UP000257139">
    <property type="component" value="Chromosome CBM2594_b"/>
</dbReference>
<gene>
    <name evidence="2" type="ORF">CBM2594_B10488</name>
</gene>